<sequence>MTKASALEKEYNAYEPAGATFLVVGVPILQSASVLVVGCSPDDVRMLQYVSPKHPTRVRWHLNLGSILAIRVISSLSSSSSTARARCGHALLSIKNEVWDNGTSEKTHMGKKYLFTISTPDYRPSIENVELCSSVQDNASPDKNTRTTVMVSFLDVTGIKPCLDLSPNQNTLRIASSTEPTLIRTEDTTPITVAQFLCSLHHYKL</sequence>
<accession>A0A8X6SYT0</accession>
<evidence type="ECO:0000313" key="1">
    <source>
        <dbReference type="EMBL" id="GFY17967.1"/>
    </source>
</evidence>
<proteinExistence type="predicted"/>
<dbReference type="EMBL" id="BMAU01021347">
    <property type="protein sequence ID" value="GFY17967.1"/>
    <property type="molecule type" value="Genomic_DNA"/>
</dbReference>
<keyword evidence="2" id="KW-1185">Reference proteome</keyword>
<reference evidence="1" key="1">
    <citation type="submission" date="2020-08" db="EMBL/GenBank/DDBJ databases">
        <title>Multicomponent nature underlies the extraordinary mechanical properties of spider dragline silk.</title>
        <authorList>
            <person name="Kono N."/>
            <person name="Nakamura H."/>
            <person name="Mori M."/>
            <person name="Yoshida Y."/>
            <person name="Ohtoshi R."/>
            <person name="Malay A.D."/>
            <person name="Moran D.A.P."/>
            <person name="Tomita M."/>
            <person name="Numata K."/>
            <person name="Arakawa K."/>
        </authorList>
    </citation>
    <scope>NUCLEOTIDE SEQUENCE</scope>
</reference>
<comment type="caution">
    <text evidence="1">The sequence shown here is derived from an EMBL/GenBank/DDBJ whole genome shotgun (WGS) entry which is preliminary data.</text>
</comment>
<dbReference type="AlphaFoldDB" id="A0A8X6SYT0"/>
<evidence type="ECO:0000313" key="2">
    <source>
        <dbReference type="Proteomes" id="UP000887159"/>
    </source>
</evidence>
<protein>
    <submittedName>
        <fullName evidence="1">Uncharacterized protein</fullName>
    </submittedName>
</protein>
<gene>
    <name evidence="1" type="primary">X975_01358</name>
    <name evidence="1" type="ORF">TNCV_3384601</name>
</gene>
<organism evidence="1 2">
    <name type="scientific">Trichonephila clavipes</name>
    <name type="common">Golden silk orbweaver</name>
    <name type="synonym">Nephila clavipes</name>
    <dbReference type="NCBI Taxonomy" id="2585209"/>
    <lineage>
        <taxon>Eukaryota</taxon>
        <taxon>Metazoa</taxon>
        <taxon>Ecdysozoa</taxon>
        <taxon>Arthropoda</taxon>
        <taxon>Chelicerata</taxon>
        <taxon>Arachnida</taxon>
        <taxon>Araneae</taxon>
        <taxon>Araneomorphae</taxon>
        <taxon>Entelegynae</taxon>
        <taxon>Araneoidea</taxon>
        <taxon>Nephilidae</taxon>
        <taxon>Trichonephila</taxon>
    </lineage>
</organism>
<dbReference type="Proteomes" id="UP000887159">
    <property type="component" value="Unassembled WGS sequence"/>
</dbReference>
<name>A0A8X6SYT0_TRICX</name>